<gene>
    <name evidence="2" type="ORF">HNR65_000127</name>
</gene>
<feature type="region of interest" description="Disordered" evidence="1">
    <location>
        <begin position="1"/>
        <end position="23"/>
    </location>
</feature>
<keyword evidence="3" id="KW-1185">Reference proteome</keyword>
<dbReference type="Proteomes" id="UP000525298">
    <property type="component" value="Unassembled WGS sequence"/>
</dbReference>
<comment type="caution">
    <text evidence="2">The sequence shown here is derived from an EMBL/GenBank/DDBJ whole genome shotgun (WGS) entry which is preliminary data.</text>
</comment>
<sequence>MPGPVGWPGKNPSKEARGRGRFVSDIERFRDKFSQCRGE</sequence>
<proteinExistence type="predicted"/>
<name>A0A7W0C6A4_9BACT</name>
<evidence type="ECO:0000256" key="1">
    <source>
        <dbReference type="SAM" id="MobiDB-lite"/>
    </source>
</evidence>
<feature type="compositionally biased region" description="Basic and acidic residues" evidence="1">
    <location>
        <begin position="12"/>
        <end position="23"/>
    </location>
</feature>
<dbReference type="EMBL" id="JACDUS010000001">
    <property type="protein sequence ID" value="MBA2879820.1"/>
    <property type="molecule type" value="Genomic_DNA"/>
</dbReference>
<accession>A0A7W0C6A4</accession>
<protein>
    <submittedName>
        <fullName evidence="2">Uncharacterized protein</fullName>
    </submittedName>
</protein>
<evidence type="ECO:0000313" key="2">
    <source>
        <dbReference type="EMBL" id="MBA2879820.1"/>
    </source>
</evidence>
<evidence type="ECO:0000313" key="3">
    <source>
        <dbReference type="Proteomes" id="UP000525298"/>
    </source>
</evidence>
<organism evidence="2 3">
    <name type="scientific">Desulfosalsimonas propionicica</name>
    <dbReference type="NCBI Taxonomy" id="332175"/>
    <lineage>
        <taxon>Bacteria</taxon>
        <taxon>Pseudomonadati</taxon>
        <taxon>Thermodesulfobacteriota</taxon>
        <taxon>Desulfobacteria</taxon>
        <taxon>Desulfobacterales</taxon>
        <taxon>Desulfosalsimonadaceae</taxon>
        <taxon>Desulfosalsimonas</taxon>
    </lineage>
</organism>
<reference evidence="2 3" key="1">
    <citation type="submission" date="2020-07" db="EMBL/GenBank/DDBJ databases">
        <title>Genomic Encyclopedia of Type Strains, Phase IV (KMG-IV): sequencing the most valuable type-strain genomes for metagenomic binning, comparative biology and taxonomic classification.</title>
        <authorList>
            <person name="Goeker M."/>
        </authorList>
    </citation>
    <scope>NUCLEOTIDE SEQUENCE [LARGE SCALE GENOMIC DNA]</scope>
    <source>
        <strain evidence="2 3">DSM 17721</strain>
    </source>
</reference>
<dbReference type="AlphaFoldDB" id="A0A7W0C6A4"/>